<dbReference type="AlphaFoldDB" id="A0A8H3X983"/>
<dbReference type="EMBL" id="WTPW01001579">
    <property type="protein sequence ID" value="KAF0427876.1"/>
    <property type="molecule type" value="Genomic_DNA"/>
</dbReference>
<evidence type="ECO:0000313" key="2">
    <source>
        <dbReference type="EMBL" id="KAF0427876.1"/>
    </source>
</evidence>
<dbReference type="GO" id="GO:0032259">
    <property type="term" value="P:methylation"/>
    <property type="evidence" value="ECO:0007669"/>
    <property type="project" value="UniProtKB-KW"/>
</dbReference>
<dbReference type="Proteomes" id="UP000439903">
    <property type="component" value="Unassembled WGS sequence"/>
</dbReference>
<dbReference type="SUPFAM" id="SSF53335">
    <property type="entry name" value="S-adenosyl-L-methionine-dependent methyltransferases"/>
    <property type="match status" value="1"/>
</dbReference>
<keyword evidence="2" id="KW-0489">Methyltransferase</keyword>
<protein>
    <submittedName>
        <fullName evidence="2">S-adenosyl-L-methionine-dependent methyltransferase</fullName>
    </submittedName>
</protein>
<comment type="caution">
    <text evidence="2">The sequence shown here is derived from an EMBL/GenBank/DDBJ whole genome shotgun (WGS) entry which is preliminary data.</text>
</comment>
<dbReference type="PANTHER" id="PTHR43591:SF24">
    <property type="entry name" value="2-METHOXY-6-POLYPRENYL-1,4-BENZOQUINOL METHYLASE, MITOCHONDRIAL"/>
    <property type="match status" value="1"/>
</dbReference>
<dbReference type="PANTHER" id="PTHR43591">
    <property type="entry name" value="METHYLTRANSFERASE"/>
    <property type="match status" value="1"/>
</dbReference>
<evidence type="ECO:0000313" key="3">
    <source>
        <dbReference type="Proteomes" id="UP000439903"/>
    </source>
</evidence>
<dbReference type="InterPro" id="IPR025714">
    <property type="entry name" value="Methyltranfer_dom"/>
</dbReference>
<dbReference type="Gene3D" id="3.40.50.150">
    <property type="entry name" value="Vaccinia Virus protein VP39"/>
    <property type="match status" value="1"/>
</dbReference>
<keyword evidence="3" id="KW-1185">Reference proteome</keyword>
<feature type="domain" description="Methyltransferase" evidence="1">
    <location>
        <begin position="50"/>
        <end position="179"/>
    </location>
</feature>
<dbReference type="GO" id="GO:0008168">
    <property type="term" value="F:methyltransferase activity"/>
    <property type="evidence" value="ECO:0007669"/>
    <property type="project" value="UniProtKB-KW"/>
</dbReference>
<reference evidence="2 3" key="1">
    <citation type="journal article" date="2019" name="Environ. Microbiol.">
        <title>At the nexus of three kingdoms: the genome of the mycorrhizal fungus Gigaspora margarita provides insights into plant, endobacterial and fungal interactions.</title>
        <authorList>
            <person name="Venice F."/>
            <person name="Ghignone S."/>
            <person name="Salvioli di Fossalunga A."/>
            <person name="Amselem J."/>
            <person name="Novero M."/>
            <person name="Xianan X."/>
            <person name="Sedzielewska Toro K."/>
            <person name="Morin E."/>
            <person name="Lipzen A."/>
            <person name="Grigoriev I.V."/>
            <person name="Henrissat B."/>
            <person name="Martin F.M."/>
            <person name="Bonfante P."/>
        </authorList>
    </citation>
    <scope>NUCLEOTIDE SEQUENCE [LARGE SCALE GENOMIC DNA]</scope>
    <source>
        <strain evidence="2 3">BEG34</strain>
    </source>
</reference>
<dbReference type="CDD" id="cd02440">
    <property type="entry name" value="AdoMet_MTases"/>
    <property type="match status" value="1"/>
</dbReference>
<sequence>MGNKQSIRKKVHSFEENDAELMSDQMNLGQNIMREVWKGNFSSPIDDALKKGVRVLDVGSGTGTWICEMAADYQKSEYIGIDILKLHPNIKPFNVQFIQHDILKGLPFEDNSFDYVHAQMLIFDITASDWENIVYKECCRVLKPGGWLEITDLDTAWYNPGPLMSQIRASVHDKFRSIGINLLIIKHHRDLMLSMPTLTLVQQEERVYPLGSWAGKIGILAGSYIKDSCKNFLLWAHPKKNTEKTLNELSAEFEMYKSYCITFRLYAKKT</sequence>
<evidence type="ECO:0000259" key="1">
    <source>
        <dbReference type="Pfam" id="PF13847"/>
    </source>
</evidence>
<accession>A0A8H3X983</accession>
<dbReference type="OrthoDB" id="2013972at2759"/>
<keyword evidence="2" id="KW-0808">Transferase</keyword>
<dbReference type="Pfam" id="PF13847">
    <property type="entry name" value="Methyltransf_31"/>
    <property type="match status" value="1"/>
</dbReference>
<gene>
    <name evidence="2" type="ORF">F8M41_005953</name>
</gene>
<name>A0A8H3X983_GIGMA</name>
<organism evidence="2 3">
    <name type="scientific">Gigaspora margarita</name>
    <dbReference type="NCBI Taxonomy" id="4874"/>
    <lineage>
        <taxon>Eukaryota</taxon>
        <taxon>Fungi</taxon>
        <taxon>Fungi incertae sedis</taxon>
        <taxon>Mucoromycota</taxon>
        <taxon>Glomeromycotina</taxon>
        <taxon>Glomeromycetes</taxon>
        <taxon>Diversisporales</taxon>
        <taxon>Gigasporaceae</taxon>
        <taxon>Gigaspora</taxon>
    </lineage>
</organism>
<dbReference type="InterPro" id="IPR029063">
    <property type="entry name" value="SAM-dependent_MTases_sf"/>
</dbReference>
<proteinExistence type="predicted"/>